<dbReference type="PROSITE" id="PS50893">
    <property type="entry name" value="ABC_TRANSPORTER_2"/>
    <property type="match status" value="1"/>
</dbReference>
<dbReference type="GO" id="GO:0005737">
    <property type="term" value="C:cytoplasm"/>
    <property type="evidence" value="ECO:0007669"/>
    <property type="project" value="UniProtKB-SubCell"/>
</dbReference>
<dbReference type="OrthoDB" id="9806149at2"/>
<keyword evidence="6" id="KW-1003">Cell membrane</keyword>
<evidence type="ECO:0000256" key="7">
    <source>
        <dbReference type="ARBA" id="ARBA00022490"/>
    </source>
</evidence>
<comment type="function">
    <text evidence="13">Part of the ABC transporter complex LptBFG involved in the translocation of lipopolysaccharide (LPS) from the inner membrane to the outer membrane. Probably responsible for energy coupling to the transport system.</text>
</comment>
<comment type="subunit">
    <text evidence="14">Component of the lipopolysaccharide transport and assembly complex. The LptBFG transporter is composed of two ATP-binding proteins (LptB) and two transmembrane proteins (LptF and LptG).</text>
</comment>
<dbReference type="InterPro" id="IPR032823">
    <property type="entry name" value="BCA_ABC_TP_C"/>
</dbReference>
<evidence type="ECO:0000313" key="17">
    <source>
        <dbReference type="EMBL" id="RAH98170.1"/>
    </source>
</evidence>
<dbReference type="FunFam" id="3.40.50.300:FF:000151">
    <property type="entry name" value="Lipopolysaccharide ABC transporter ATP-binding protein"/>
    <property type="match status" value="1"/>
</dbReference>
<dbReference type="InterPro" id="IPR017871">
    <property type="entry name" value="ABC_transporter-like_CS"/>
</dbReference>
<comment type="similarity">
    <text evidence="3">Belongs to the ABC transporter superfamily. Outer membrane lipopolysaccharide export (TC 1.B.42) family.</text>
</comment>
<dbReference type="Pfam" id="PF00005">
    <property type="entry name" value="ABC_tran"/>
    <property type="match status" value="1"/>
</dbReference>
<gene>
    <name evidence="17" type="primary">lptB</name>
    <name evidence="17" type="ORF">DLJ53_25980</name>
</gene>
<comment type="caution">
    <text evidence="17">The sequence shown here is derived from an EMBL/GenBank/DDBJ whole genome shotgun (WGS) entry which is preliminary data.</text>
</comment>
<sequence>MDQSAIPRPGSGRASRQPNAGNGAAPQAEPNDGATQGLVVTGLAKTYGRRTVVRDVSLHLSQGETVGLLGPNGAGKTTVFYMITGLIKPDKGAITLNGFPITHLPMYRRARLGIGYLPQEASIFRGLTVAQNVLAILELTEPNKRRRRETLDELLEEFGLTRLAGSPATALSGGERRRVEIARALASKPDFMLLDEPFAGVDPIAVADIQTLVRHLTQRGIGVLITDHNVRETLGLIDRATIIANGEVLTEGTPQEIVENRDVRRLYLGEQFRL</sequence>
<dbReference type="RefSeq" id="WP_111350904.1">
    <property type="nucleotide sequence ID" value="NZ_JAIWKD010000005.1"/>
</dbReference>
<protein>
    <recommendedName>
        <fullName evidence="4">Lipopolysaccharide export system ATP-binding protein LptB</fullName>
    </recommendedName>
</protein>
<dbReference type="Gene3D" id="3.40.50.300">
    <property type="entry name" value="P-loop containing nucleotide triphosphate hydrolases"/>
    <property type="match status" value="1"/>
</dbReference>
<reference evidence="17 18" key="1">
    <citation type="submission" date="2018-05" db="EMBL/GenBank/DDBJ databases">
        <title>Acuticoccus sediminis sp. nov., isolated from deep-sea sediment of Indian Ocean.</title>
        <authorList>
            <person name="Liu X."/>
            <person name="Lai Q."/>
            <person name="Du Y."/>
            <person name="Sun F."/>
            <person name="Zhang X."/>
            <person name="Wang S."/>
            <person name="Shao Z."/>
        </authorList>
    </citation>
    <scope>NUCLEOTIDE SEQUENCE [LARGE SCALE GENOMIC DNA]</scope>
    <source>
        <strain evidence="17 18">PTG4-2</strain>
    </source>
</reference>
<dbReference type="SUPFAM" id="SSF52540">
    <property type="entry name" value="P-loop containing nucleoside triphosphate hydrolases"/>
    <property type="match status" value="1"/>
</dbReference>
<dbReference type="InterPro" id="IPR003439">
    <property type="entry name" value="ABC_transporter-like_ATP-bd"/>
</dbReference>
<evidence type="ECO:0000256" key="14">
    <source>
        <dbReference type="ARBA" id="ARBA00026081"/>
    </source>
</evidence>
<evidence type="ECO:0000256" key="5">
    <source>
        <dbReference type="ARBA" id="ARBA00022448"/>
    </source>
</evidence>
<evidence type="ECO:0000256" key="1">
    <source>
        <dbReference type="ARBA" id="ARBA00004496"/>
    </source>
</evidence>
<evidence type="ECO:0000256" key="3">
    <source>
        <dbReference type="ARBA" id="ARBA00010865"/>
    </source>
</evidence>
<dbReference type="GO" id="GO:0043190">
    <property type="term" value="C:ATP-binding cassette (ABC) transporter complex"/>
    <property type="evidence" value="ECO:0007669"/>
    <property type="project" value="InterPro"/>
</dbReference>
<keyword evidence="12" id="KW-0472">Membrane</keyword>
<dbReference type="GO" id="GO:0016887">
    <property type="term" value="F:ATP hydrolysis activity"/>
    <property type="evidence" value="ECO:0007669"/>
    <property type="project" value="InterPro"/>
</dbReference>
<evidence type="ECO:0000313" key="18">
    <source>
        <dbReference type="Proteomes" id="UP000249590"/>
    </source>
</evidence>
<name>A0A8B2NFY5_9HYPH</name>
<dbReference type="NCBIfam" id="TIGR04406">
    <property type="entry name" value="LPS_export_lptB"/>
    <property type="match status" value="1"/>
</dbReference>
<keyword evidence="11" id="KW-1278">Translocase</keyword>
<dbReference type="EMBL" id="QHHQ01000007">
    <property type="protein sequence ID" value="RAH98170.1"/>
    <property type="molecule type" value="Genomic_DNA"/>
</dbReference>
<evidence type="ECO:0000256" key="8">
    <source>
        <dbReference type="ARBA" id="ARBA00022519"/>
    </source>
</evidence>
<accession>A0A8B2NFY5</accession>
<dbReference type="GO" id="GO:0055085">
    <property type="term" value="P:transmembrane transport"/>
    <property type="evidence" value="ECO:0007669"/>
    <property type="project" value="InterPro"/>
</dbReference>
<evidence type="ECO:0000256" key="12">
    <source>
        <dbReference type="ARBA" id="ARBA00023136"/>
    </source>
</evidence>
<keyword evidence="9" id="KW-0547">Nucleotide-binding</keyword>
<keyword evidence="7" id="KW-0963">Cytoplasm</keyword>
<evidence type="ECO:0000259" key="16">
    <source>
        <dbReference type="PROSITE" id="PS50893"/>
    </source>
</evidence>
<evidence type="ECO:0000256" key="6">
    <source>
        <dbReference type="ARBA" id="ARBA00022475"/>
    </source>
</evidence>
<dbReference type="InterPro" id="IPR003593">
    <property type="entry name" value="AAA+_ATPase"/>
</dbReference>
<keyword evidence="8" id="KW-0997">Cell inner membrane</keyword>
<evidence type="ECO:0000256" key="10">
    <source>
        <dbReference type="ARBA" id="ARBA00022840"/>
    </source>
</evidence>
<evidence type="ECO:0000256" key="2">
    <source>
        <dbReference type="ARBA" id="ARBA00004515"/>
    </source>
</evidence>
<dbReference type="GO" id="GO:0005524">
    <property type="term" value="F:ATP binding"/>
    <property type="evidence" value="ECO:0007669"/>
    <property type="project" value="UniProtKB-KW"/>
</dbReference>
<organism evidence="17 18">
    <name type="scientific">Acuticoccus sediminis</name>
    <dbReference type="NCBI Taxonomy" id="2184697"/>
    <lineage>
        <taxon>Bacteria</taxon>
        <taxon>Pseudomonadati</taxon>
        <taxon>Pseudomonadota</taxon>
        <taxon>Alphaproteobacteria</taxon>
        <taxon>Hyphomicrobiales</taxon>
        <taxon>Amorphaceae</taxon>
        <taxon>Acuticoccus</taxon>
    </lineage>
</organism>
<feature type="region of interest" description="Disordered" evidence="15">
    <location>
        <begin position="1"/>
        <end position="34"/>
    </location>
</feature>
<feature type="domain" description="ABC transporter" evidence="16">
    <location>
        <begin position="38"/>
        <end position="270"/>
    </location>
</feature>
<dbReference type="InterPro" id="IPR030921">
    <property type="entry name" value="LPS_export_LptB"/>
</dbReference>
<evidence type="ECO:0000256" key="4">
    <source>
        <dbReference type="ARBA" id="ARBA00017803"/>
    </source>
</evidence>
<dbReference type="InterPro" id="IPR051120">
    <property type="entry name" value="ABC_AA/LPS_Transport"/>
</dbReference>
<evidence type="ECO:0000256" key="13">
    <source>
        <dbReference type="ARBA" id="ARBA00024818"/>
    </source>
</evidence>
<evidence type="ECO:0000256" key="9">
    <source>
        <dbReference type="ARBA" id="ARBA00022741"/>
    </source>
</evidence>
<dbReference type="SMART" id="SM00382">
    <property type="entry name" value="AAA"/>
    <property type="match status" value="1"/>
</dbReference>
<dbReference type="Pfam" id="PF12399">
    <property type="entry name" value="BCA_ABC_TP_C"/>
    <property type="match status" value="1"/>
</dbReference>
<proteinExistence type="inferred from homology"/>
<dbReference type="Proteomes" id="UP000249590">
    <property type="component" value="Unassembled WGS sequence"/>
</dbReference>
<dbReference type="PROSITE" id="PS00211">
    <property type="entry name" value="ABC_TRANSPORTER_1"/>
    <property type="match status" value="1"/>
</dbReference>
<dbReference type="InterPro" id="IPR027417">
    <property type="entry name" value="P-loop_NTPase"/>
</dbReference>
<comment type="subcellular location">
    <subcellularLocation>
        <location evidence="2">Cell inner membrane</location>
        <topology evidence="2">Peripheral membrane protein</topology>
        <orientation evidence="2">Cytoplasmic side</orientation>
    </subcellularLocation>
    <subcellularLocation>
        <location evidence="1">Cytoplasm</location>
    </subcellularLocation>
</comment>
<dbReference type="CDD" id="cd03218">
    <property type="entry name" value="ABC_YhbG"/>
    <property type="match status" value="1"/>
</dbReference>
<evidence type="ECO:0000256" key="11">
    <source>
        <dbReference type="ARBA" id="ARBA00022967"/>
    </source>
</evidence>
<keyword evidence="10 17" id="KW-0067">ATP-binding</keyword>
<keyword evidence="18" id="KW-1185">Reference proteome</keyword>
<dbReference type="AlphaFoldDB" id="A0A8B2NFY5"/>
<keyword evidence="5" id="KW-0813">Transport</keyword>
<dbReference type="PANTHER" id="PTHR45772">
    <property type="entry name" value="CONSERVED COMPONENT OF ABC TRANSPORTER FOR NATURAL AMINO ACIDS-RELATED"/>
    <property type="match status" value="1"/>
</dbReference>
<dbReference type="PANTHER" id="PTHR45772:SF10">
    <property type="entry name" value="LIPOPOLYSACCHARIDE EXPORT SYSTEM ATP-BINDING PROTEIN LPTB"/>
    <property type="match status" value="1"/>
</dbReference>
<evidence type="ECO:0000256" key="15">
    <source>
        <dbReference type="SAM" id="MobiDB-lite"/>
    </source>
</evidence>